<gene>
    <name evidence="1" type="ORF">AWH56_01650</name>
    <name evidence="2" type="ORF">AWH56_021815</name>
</gene>
<dbReference type="KEGG" id="aia:AWH56_021815"/>
<dbReference type="AlphaFoldDB" id="A0A1S2MEP7"/>
<reference evidence="2 3" key="2">
    <citation type="journal article" date="2017" name="Genome Announc.">
        <title>Draft Genome Sequences of Four Alkaliphilic Bacteria Belonging to the Anaerobacillus Genus.</title>
        <authorList>
            <person name="Bassil N.M."/>
            <person name="Lloyd J.R."/>
        </authorList>
    </citation>
    <scope>NUCLEOTIDE SEQUENCE [LARGE SCALE GENOMIC DNA]</scope>
    <source>
        <strain evidence="2 3">NB2006</strain>
    </source>
</reference>
<dbReference type="EMBL" id="LQXD01000003">
    <property type="protein sequence ID" value="OIJ23181.1"/>
    <property type="molecule type" value="Genomic_DNA"/>
</dbReference>
<name>A0A1S2MEP7_9BACI</name>
<sequence length="275" mass="31652">MKPGNINQYAYLSEFKTVQDFNETIKQVVATYGDQFTKSEKIAFLQLTRYSVKKIGICNARICKLVEATQDKKGGISRSTFERMLRKAKQLGILSIHHTTREKGGFSHSVYVFHRFDGANSEKLTERKQPIVAAITTGQAPVPTTETSSIKNKIIKDQLLRPSSLETLDYTYTPSSVPEAFVKTVKPFFSRAKQICQLWDRTMIAYRTQKFDETIDMLLPTIIKAFKETVYKYKSKKIKTSFNQYYYGTVVGMLAVEKRRVVAQMYPERWGWLEG</sequence>
<evidence type="ECO:0000313" key="1">
    <source>
        <dbReference type="EMBL" id="OIJ23181.1"/>
    </source>
</evidence>
<reference evidence="1 3" key="1">
    <citation type="submission" date="2016-10" db="EMBL/GenBank/DDBJ databases">
        <title>Draft genome sequences of four alkaliphilic bacteria belonging to the Anaerobacillus genus.</title>
        <authorList>
            <person name="Bassil N.M."/>
            <person name="Lloyd J.R."/>
        </authorList>
    </citation>
    <scope>NUCLEOTIDE SEQUENCE [LARGE SCALE GENOMIC DNA]</scope>
    <source>
        <strain evidence="1 3">NB2006</strain>
    </source>
</reference>
<dbReference type="EMBL" id="CP063356">
    <property type="protein sequence ID" value="QOY35298.1"/>
    <property type="molecule type" value="Genomic_DNA"/>
</dbReference>
<evidence type="ECO:0000313" key="3">
    <source>
        <dbReference type="Proteomes" id="UP000180175"/>
    </source>
</evidence>
<keyword evidence="3" id="KW-1185">Reference proteome</keyword>
<organism evidence="1 3">
    <name type="scientific">Anaerobacillus isosaccharinicus</name>
    <dbReference type="NCBI Taxonomy" id="1532552"/>
    <lineage>
        <taxon>Bacteria</taxon>
        <taxon>Bacillati</taxon>
        <taxon>Bacillota</taxon>
        <taxon>Bacilli</taxon>
        <taxon>Bacillales</taxon>
        <taxon>Bacillaceae</taxon>
        <taxon>Anaerobacillus</taxon>
    </lineage>
</organism>
<accession>A0A1S2MEP7</accession>
<evidence type="ECO:0008006" key="4">
    <source>
        <dbReference type="Google" id="ProtNLM"/>
    </source>
</evidence>
<reference evidence="2 3" key="3">
    <citation type="journal article" date="2019" name="Int. J. Syst. Evol. Microbiol.">
        <title>Anaerobacillus isosaccharinicus sp. nov., an alkaliphilic bacterium which degrades isosaccharinic acid.</title>
        <authorList>
            <person name="Bassil N.M."/>
            <person name="Lloyd J.R."/>
        </authorList>
    </citation>
    <scope>NUCLEOTIDE SEQUENCE [LARGE SCALE GENOMIC DNA]</scope>
    <source>
        <strain evidence="2 3">NB2006</strain>
    </source>
</reference>
<evidence type="ECO:0000313" key="2">
    <source>
        <dbReference type="EMBL" id="QOY35298.1"/>
    </source>
</evidence>
<dbReference type="RefSeq" id="WP_071315522.1">
    <property type="nucleotide sequence ID" value="NZ_CP063356.2"/>
</dbReference>
<dbReference type="OrthoDB" id="2697418at2"/>
<dbReference type="Proteomes" id="UP000180175">
    <property type="component" value="Chromosome"/>
</dbReference>
<reference evidence="2" key="4">
    <citation type="submission" date="2020-10" db="EMBL/GenBank/DDBJ databases">
        <authorList>
            <person name="Bassil N.M."/>
            <person name="Lloyd J.R."/>
        </authorList>
    </citation>
    <scope>NUCLEOTIDE SEQUENCE</scope>
    <source>
        <strain evidence="2">NB2006</strain>
    </source>
</reference>
<proteinExistence type="predicted"/>
<protein>
    <recommendedName>
        <fullName evidence="4">Helix-turn-helix domain-containing protein</fullName>
    </recommendedName>
</protein>